<keyword evidence="3" id="KW-0411">Iron-sulfur</keyword>
<dbReference type="PATRIC" id="fig|106634.4.peg.2701"/>
<dbReference type="KEGG" id="tvr:TVD_13240"/>
<dbReference type="InterPro" id="IPR017900">
    <property type="entry name" value="4Fe4S_Fe_S_CS"/>
</dbReference>
<dbReference type="InterPro" id="IPR017896">
    <property type="entry name" value="4Fe4S_Fe-S-bd"/>
</dbReference>
<dbReference type="PROSITE" id="PS51379">
    <property type="entry name" value="4FE4S_FER_2"/>
    <property type="match status" value="2"/>
</dbReference>
<dbReference type="GO" id="GO:0046872">
    <property type="term" value="F:metal ion binding"/>
    <property type="evidence" value="ECO:0007669"/>
    <property type="project" value="UniProtKB-KW"/>
</dbReference>
<evidence type="ECO:0000313" key="6">
    <source>
        <dbReference type="Proteomes" id="UP000064201"/>
    </source>
</evidence>
<dbReference type="PANTHER" id="PTHR40447">
    <property type="entry name" value="ANAEROBIC SULFITE REDUCTASE SUBUNIT A"/>
    <property type="match status" value="1"/>
</dbReference>
<gene>
    <name evidence="5" type="ORF">TVD_13240</name>
</gene>
<dbReference type="STRING" id="106634.TVD_13240"/>
<dbReference type="OrthoDB" id="9795302at2"/>
<dbReference type="Pfam" id="PF17179">
    <property type="entry name" value="Fer4_22"/>
    <property type="match status" value="1"/>
</dbReference>
<proteinExistence type="predicted"/>
<dbReference type="Proteomes" id="UP000064201">
    <property type="component" value="Chromosome"/>
</dbReference>
<evidence type="ECO:0000313" key="5">
    <source>
        <dbReference type="EMBL" id="AKJ96264.1"/>
    </source>
</evidence>
<dbReference type="AlphaFoldDB" id="A0A0G3G7A6"/>
<evidence type="ECO:0000256" key="3">
    <source>
        <dbReference type="ARBA" id="ARBA00023014"/>
    </source>
</evidence>
<dbReference type="SUPFAM" id="SSF46548">
    <property type="entry name" value="alpha-helical ferredoxin"/>
    <property type="match status" value="1"/>
</dbReference>
<dbReference type="PROSITE" id="PS00198">
    <property type="entry name" value="4FE4S_FER_1"/>
    <property type="match status" value="1"/>
</dbReference>
<sequence length="370" mass="41144">MHVIAPQAVDTLIRLLSGDGYEVVGPTRRDGAIVYDRVGGLEDLPVGWTDEQAPGHYRLRERDDDALFGYVVGPHSWKKYLFPPEETLFRLTRQPDGSFVTEPGPSDAPRRAFIGMRACELAAIDVQDRVFLGQAVQDRGYAARRRDLFMVAVSCAEPGGTCFCASMDTGPRAREGFDLALTEVIDATQHFLVAEAGSDAGRAMLDRLEPRPASDTEQAAAERVWAEAPSMMGRSMPGDAREVLNRAFEHPRWEETAERCLSCSNCTLVCPTCFCSQVEEVPDLEGQRTERVRRWDSCFNQEHSHLVGGPHRESVAARYRQWITHKLATWHDQFGTSGCVGCGRCITWCPVGIDITEEVTAVRRDPEGRG</sequence>
<dbReference type="Gene3D" id="1.10.1060.10">
    <property type="entry name" value="Alpha-helical ferredoxin"/>
    <property type="match status" value="1"/>
</dbReference>
<reference evidence="5 6" key="1">
    <citation type="submission" date="2015-04" db="EMBL/GenBank/DDBJ databases">
        <title>Complete Sequence for the Genome of the Thioalkalivibrio versutus D301.</title>
        <authorList>
            <person name="Mu T."/>
            <person name="Zhou J."/>
            <person name="Xu X."/>
        </authorList>
    </citation>
    <scope>NUCLEOTIDE SEQUENCE [LARGE SCALE GENOMIC DNA]</scope>
    <source>
        <strain evidence="5 6">D301</strain>
    </source>
</reference>
<feature type="domain" description="4Fe-4S ferredoxin-type" evidence="4">
    <location>
        <begin position="249"/>
        <end position="281"/>
    </location>
</feature>
<feature type="domain" description="4Fe-4S ferredoxin-type" evidence="4">
    <location>
        <begin position="330"/>
        <end position="358"/>
    </location>
</feature>
<evidence type="ECO:0000256" key="2">
    <source>
        <dbReference type="ARBA" id="ARBA00023004"/>
    </source>
</evidence>
<dbReference type="PANTHER" id="PTHR40447:SF1">
    <property type="entry name" value="ANAEROBIC SULFITE REDUCTASE SUBUNIT A"/>
    <property type="match status" value="1"/>
</dbReference>
<keyword evidence="2" id="KW-0408">Iron</keyword>
<keyword evidence="1" id="KW-0479">Metal-binding</keyword>
<dbReference type="InterPro" id="IPR009051">
    <property type="entry name" value="Helical_ferredxn"/>
</dbReference>
<protein>
    <submittedName>
        <fullName evidence="5">Cytochrome C</fullName>
    </submittedName>
</protein>
<dbReference type="RefSeq" id="WP_047251810.1">
    <property type="nucleotide sequence ID" value="NZ_CP011367.1"/>
</dbReference>
<evidence type="ECO:0000259" key="4">
    <source>
        <dbReference type="PROSITE" id="PS51379"/>
    </source>
</evidence>
<dbReference type="GO" id="GO:0051536">
    <property type="term" value="F:iron-sulfur cluster binding"/>
    <property type="evidence" value="ECO:0007669"/>
    <property type="project" value="UniProtKB-KW"/>
</dbReference>
<accession>A0A0G3G7A6</accession>
<keyword evidence="6" id="KW-1185">Reference proteome</keyword>
<name>A0A0G3G7A6_9GAMM</name>
<evidence type="ECO:0000256" key="1">
    <source>
        <dbReference type="ARBA" id="ARBA00022723"/>
    </source>
</evidence>
<dbReference type="EMBL" id="CP011367">
    <property type="protein sequence ID" value="AKJ96264.1"/>
    <property type="molecule type" value="Genomic_DNA"/>
</dbReference>
<organism evidence="5 6">
    <name type="scientific">Thioalkalivibrio versutus</name>
    <dbReference type="NCBI Taxonomy" id="106634"/>
    <lineage>
        <taxon>Bacteria</taxon>
        <taxon>Pseudomonadati</taxon>
        <taxon>Pseudomonadota</taxon>
        <taxon>Gammaproteobacteria</taxon>
        <taxon>Chromatiales</taxon>
        <taxon>Ectothiorhodospiraceae</taxon>
        <taxon>Thioalkalivibrio</taxon>
    </lineage>
</organism>